<evidence type="ECO:0000313" key="3">
    <source>
        <dbReference type="Proteomes" id="UP000789595"/>
    </source>
</evidence>
<keyword evidence="3" id="KW-1185">Reference proteome</keyword>
<feature type="region of interest" description="Disordered" evidence="1">
    <location>
        <begin position="142"/>
        <end position="188"/>
    </location>
</feature>
<gene>
    <name evidence="2" type="ORF">PECAL_2P23420</name>
</gene>
<proteinExistence type="predicted"/>
<dbReference type="PANTHER" id="PTHR42256">
    <property type="entry name" value="OXOGLUTARATE/IRON-DEPENDENT DIOXYGENASE"/>
    <property type="match status" value="1"/>
</dbReference>
<dbReference type="EMBL" id="CAKKNE010000002">
    <property type="protein sequence ID" value="CAH0369227.1"/>
    <property type="molecule type" value="Genomic_DNA"/>
</dbReference>
<reference evidence="2" key="1">
    <citation type="submission" date="2021-11" db="EMBL/GenBank/DDBJ databases">
        <authorList>
            <consortium name="Genoscope - CEA"/>
            <person name="William W."/>
        </authorList>
    </citation>
    <scope>NUCLEOTIDE SEQUENCE</scope>
</reference>
<dbReference type="AlphaFoldDB" id="A0A8J2SLD6"/>
<dbReference type="OrthoDB" id="445341at2759"/>
<organism evidence="2 3">
    <name type="scientific">Pelagomonas calceolata</name>
    <dbReference type="NCBI Taxonomy" id="35677"/>
    <lineage>
        <taxon>Eukaryota</taxon>
        <taxon>Sar</taxon>
        <taxon>Stramenopiles</taxon>
        <taxon>Ochrophyta</taxon>
        <taxon>Pelagophyceae</taxon>
        <taxon>Pelagomonadales</taxon>
        <taxon>Pelagomonadaceae</taxon>
        <taxon>Pelagomonas</taxon>
    </lineage>
</organism>
<sequence length="188" mass="20997">MGDFFGLQPQSRGTRFNWYNNPSDWKPFHHDSAAFNAQRARNQNCTVGVSFGDARELAFVDAMDPSKRFYFPQTNGGLFYFGRDVNIRSEPCGNEPSRRWRLTWNFHAGFKHGVNLLPEEERSGKGRVSIILWGQADVVDEAGSPPHFTDPRSPHFSQHGKGGGKGRGGGRGRGFGGRGGGRGDHFRR</sequence>
<feature type="compositionally biased region" description="Gly residues" evidence="1">
    <location>
        <begin position="171"/>
        <end position="180"/>
    </location>
</feature>
<comment type="caution">
    <text evidence="2">The sequence shown here is derived from an EMBL/GenBank/DDBJ whole genome shotgun (WGS) entry which is preliminary data.</text>
</comment>
<evidence type="ECO:0000256" key="1">
    <source>
        <dbReference type="SAM" id="MobiDB-lite"/>
    </source>
</evidence>
<evidence type="ECO:0008006" key="4">
    <source>
        <dbReference type="Google" id="ProtNLM"/>
    </source>
</evidence>
<accession>A0A8J2SLD6</accession>
<protein>
    <recommendedName>
        <fullName evidence="4">Fe2OG dioxygenase domain-containing protein</fullName>
    </recommendedName>
</protein>
<dbReference type="Proteomes" id="UP000789595">
    <property type="component" value="Unassembled WGS sequence"/>
</dbReference>
<name>A0A8J2SLD6_9STRA</name>
<dbReference type="PANTHER" id="PTHR42256:SF1">
    <property type="entry name" value="FE2OG DIOXYGENASE DOMAIN-CONTAINING PROTEIN"/>
    <property type="match status" value="1"/>
</dbReference>
<evidence type="ECO:0000313" key="2">
    <source>
        <dbReference type="EMBL" id="CAH0369227.1"/>
    </source>
</evidence>